<dbReference type="EMBL" id="CADCWJ010000186">
    <property type="protein sequence ID" value="CAA9549717.1"/>
    <property type="molecule type" value="Genomic_DNA"/>
</dbReference>
<organism evidence="1">
    <name type="scientific">uncultured Thermomicrobiales bacterium</name>
    <dbReference type="NCBI Taxonomy" id="1645740"/>
    <lineage>
        <taxon>Bacteria</taxon>
        <taxon>Pseudomonadati</taxon>
        <taxon>Thermomicrobiota</taxon>
        <taxon>Thermomicrobia</taxon>
        <taxon>Thermomicrobiales</taxon>
        <taxon>environmental samples</taxon>
    </lineage>
</organism>
<protein>
    <recommendedName>
        <fullName evidence="2">DUF2795 domain-containing protein</fullName>
    </recommendedName>
</protein>
<dbReference type="AlphaFoldDB" id="A0A6J4UFZ9"/>
<gene>
    <name evidence="1" type="ORF">AVDCRST_MAG87-765</name>
</gene>
<dbReference type="InterPro" id="IPR021527">
    <property type="entry name" value="DUF2795"/>
</dbReference>
<name>A0A6J4UFZ9_9BACT</name>
<proteinExistence type="predicted"/>
<sequence length="65" mass="7041">MAKINPIDLQKHLKGMNYPASRQDVLDKAKENGADDELVSALEGLSDGEFETPADVNKAIGELND</sequence>
<evidence type="ECO:0008006" key="2">
    <source>
        <dbReference type="Google" id="ProtNLM"/>
    </source>
</evidence>
<reference evidence="1" key="1">
    <citation type="submission" date="2020-02" db="EMBL/GenBank/DDBJ databases">
        <authorList>
            <person name="Meier V. D."/>
        </authorList>
    </citation>
    <scope>NUCLEOTIDE SEQUENCE</scope>
    <source>
        <strain evidence="1">AVDCRST_MAG87</strain>
    </source>
</reference>
<dbReference type="Pfam" id="PF11387">
    <property type="entry name" value="DUF2795"/>
    <property type="match status" value="1"/>
</dbReference>
<evidence type="ECO:0000313" key="1">
    <source>
        <dbReference type="EMBL" id="CAA9549717.1"/>
    </source>
</evidence>
<accession>A0A6J4UFZ9</accession>